<dbReference type="PANTHER" id="PTHR24305">
    <property type="entry name" value="CYTOCHROME P450"/>
    <property type="match status" value="1"/>
</dbReference>
<comment type="similarity">
    <text evidence="3">Belongs to the cytochrome P450 family.</text>
</comment>
<keyword evidence="9" id="KW-1133">Transmembrane helix</keyword>
<dbReference type="GO" id="GO:0020037">
    <property type="term" value="F:heme binding"/>
    <property type="evidence" value="ECO:0007669"/>
    <property type="project" value="InterPro"/>
</dbReference>
<comment type="pathway">
    <text evidence="2">Secondary metabolite biosynthesis.</text>
</comment>
<keyword evidence="9" id="KW-0472">Membrane</keyword>
<feature type="transmembrane region" description="Helical" evidence="9">
    <location>
        <begin position="25"/>
        <end position="41"/>
    </location>
</feature>
<reference evidence="10 11" key="1">
    <citation type="journal article" date="2017" name="Mol. Ecol.">
        <title>Comparative and population genomic landscape of Phellinus noxius: A hypervariable fungus causing root rot in trees.</title>
        <authorList>
            <person name="Chung C.L."/>
            <person name="Lee T.J."/>
            <person name="Akiba M."/>
            <person name="Lee H.H."/>
            <person name="Kuo T.H."/>
            <person name="Liu D."/>
            <person name="Ke H.M."/>
            <person name="Yokoi T."/>
            <person name="Roa M.B."/>
            <person name="Lu M.J."/>
            <person name="Chang Y.Y."/>
            <person name="Ann P.J."/>
            <person name="Tsai J.N."/>
            <person name="Chen C.Y."/>
            <person name="Tzean S.S."/>
            <person name="Ota Y."/>
            <person name="Hattori T."/>
            <person name="Sahashi N."/>
            <person name="Liou R.F."/>
            <person name="Kikuchi T."/>
            <person name="Tsai I.J."/>
        </authorList>
    </citation>
    <scope>NUCLEOTIDE SEQUENCE [LARGE SCALE GENOMIC DNA]</scope>
    <source>
        <strain evidence="10 11">FFPRI411160</strain>
    </source>
</reference>
<dbReference type="Pfam" id="PF00067">
    <property type="entry name" value="p450"/>
    <property type="match status" value="1"/>
</dbReference>
<feature type="transmembrane region" description="Helical" evidence="9">
    <location>
        <begin position="77"/>
        <end position="97"/>
    </location>
</feature>
<dbReference type="InterPro" id="IPR001128">
    <property type="entry name" value="Cyt_P450"/>
</dbReference>
<accession>A0A286UPI0</accession>
<dbReference type="InterPro" id="IPR050121">
    <property type="entry name" value="Cytochrome_P450_monoxygenase"/>
</dbReference>
<sequence>MTIRPEIPPIPMDIWELDFNMTQNKLLLVPVLCGFFVHLLFKKYEFGPSNTIITSILLLGTPGISSILFLRQLSPSVALSIAFLLFYLSILLWILLYRVSPWHPLAKYPGPFFAKATQLYLAYLTSKGKSHIILKEWHELYGPYVRIGPNQLSFSDANLIPLIMGPDGLTKGPLFDGSRPPGTPATMVTVRDPNLHRTYRKTWSKGLNASAVKEYGPIISRRALQLAESIESEVFVKKRNQEDGKVDFTKWMSYFSFDFMGDMAFGGGFELMRDGDVNGIWKIINKNMSAQASFQRIPWSTQIIYQIPYVAAAMKKMCKFVADCVAKRRSRGPGQYKDLFYYLAHEDEPDYKLDLALLQEDAKVTIVAGSDTTSTTLANLFFYLMTNQEVFSSLRAELDQAFPPEEGDLFDFSQLAELPYLNAVINETLRLNPAVPTDLQRAPVPGMGPRKIGEHVILESTSVLLPPYVIHRRTCYFSEPDSFLPDRWLQPVQDNKIVNEKSRYMNFNHNSLAFFPFSYGPAICVGKMLALQEIRVVVALILHRFDIRLPPDFDISLWEKSKRNSFVLQLGPLPVIVNPRA</sequence>
<evidence type="ECO:0000256" key="3">
    <source>
        <dbReference type="ARBA" id="ARBA00010617"/>
    </source>
</evidence>
<evidence type="ECO:0000313" key="10">
    <source>
        <dbReference type="EMBL" id="PAV21488.1"/>
    </source>
</evidence>
<dbReference type="InterPro" id="IPR002403">
    <property type="entry name" value="Cyt_P450_E_grp-IV"/>
</dbReference>
<organism evidence="10 11">
    <name type="scientific">Pyrrhoderma noxium</name>
    <dbReference type="NCBI Taxonomy" id="2282107"/>
    <lineage>
        <taxon>Eukaryota</taxon>
        <taxon>Fungi</taxon>
        <taxon>Dikarya</taxon>
        <taxon>Basidiomycota</taxon>
        <taxon>Agaricomycotina</taxon>
        <taxon>Agaricomycetes</taxon>
        <taxon>Hymenochaetales</taxon>
        <taxon>Hymenochaetaceae</taxon>
        <taxon>Pyrrhoderma</taxon>
    </lineage>
</organism>
<dbReference type="InParanoid" id="A0A286UPI0"/>
<keyword evidence="5" id="KW-0560">Oxidoreductase</keyword>
<keyword evidence="8" id="KW-0349">Heme</keyword>
<keyword evidence="11" id="KW-1185">Reference proteome</keyword>
<evidence type="ECO:0000256" key="8">
    <source>
        <dbReference type="PIRSR" id="PIRSR602403-1"/>
    </source>
</evidence>
<feature type="transmembrane region" description="Helical" evidence="9">
    <location>
        <begin position="53"/>
        <end position="71"/>
    </location>
</feature>
<comment type="cofactor">
    <cofactor evidence="1 8">
        <name>heme</name>
        <dbReference type="ChEBI" id="CHEBI:30413"/>
    </cofactor>
</comment>
<evidence type="ECO:0000256" key="1">
    <source>
        <dbReference type="ARBA" id="ARBA00001971"/>
    </source>
</evidence>
<protein>
    <submittedName>
        <fullName evidence="10">High nitrogen upregulated cytochrome P450 monooxygenase 2</fullName>
    </submittedName>
</protein>
<evidence type="ECO:0000256" key="2">
    <source>
        <dbReference type="ARBA" id="ARBA00005179"/>
    </source>
</evidence>
<name>A0A286UPI0_9AGAM</name>
<dbReference type="Proteomes" id="UP000217199">
    <property type="component" value="Unassembled WGS sequence"/>
</dbReference>
<feature type="binding site" description="axial binding residue" evidence="8">
    <location>
        <position position="524"/>
    </location>
    <ligand>
        <name>heme</name>
        <dbReference type="ChEBI" id="CHEBI:30413"/>
    </ligand>
    <ligandPart>
        <name>Fe</name>
        <dbReference type="ChEBI" id="CHEBI:18248"/>
    </ligandPart>
</feature>
<dbReference type="GO" id="GO:0004497">
    <property type="term" value="F:monooxygenase activity"/>
    <property type="evidence" value="ECO:0007669"/>
    <property type="project" value="UniProtKB-KW"/>
</dbReference>
<comment type="caution">
    <text evidence="10">The sequence shown here is derived from an EMBL/GenBank/DDBJ whole genome shotgun (WGS) entry which is preliminary data.</text>
</comment>
<evidence type="ECO:0000256" key="4">
    <source>
        <dbReference type="ARBA" id="ARBA00022723"/>
    </source>
</evidence>
<proteinExistence type="inferred from homology"/>
<evidence type="ECO:0000256" key="6">
    <source>
        <dbReference type="ARBA" id="ARBA00023004"/>
    </source>
</evidence>
<dbReference type="EMBL" id="NBII01000003">
    <property type="protein sequence ID" value="PAV21488.1"/>
    <property type="molecule type" value="Genomic_DNA"/>
</dbReference>
<dbReference type="SUPFAM" id="SSF48264">
    <property type="entry name" value="Cytochrome P450"/>
    <property type="match status" value="1"/>
</dbReference>
<dbReference type="InterPro" id="IPR036396">
    <property type="entry name" value="Cyt_P450_sf"/>
</dbReference>
<dbReference type="GO" id="GO:0016705">
    <property type="term" value="F:oxidoreductase activity, acting on paired donors, with incorporation or reduction of molecular oxygen"/>
    <property type="evidence" value="ECO:0007669"/>
    <property type="project" value="InterPro"/>
</dbReference>
<dbReference type="OrthoDB" id="6692864at2759"/>
<keyword evidence="9" id="KW-0812">Transmembrane</keyword>
<dbReference type="STRING" id="2282107.A0A286UPI0"/>
<dbReference type="GO" id="GO:0005506">
    <property type="term" value="F:iron ion binding"/>
    <property type="evidence" value="ECO:0007669"/>
    <property type="project" value="InterPro"/>
</dbReference>
<gene>
    <name evidence="10" type="ORF">PNOK_0411500</name>
</gene>
<keyword evidence="7 10" id="KW-0503">Monooxygenase</keyword>
<evidence type="ECO:0000256" key="7">
    <source>
        <dbReference type="ARBA" id="ARBA00023033"/>
    </source>
</evidence>
<dbReference type="CDD" id="cd11061">
    <property type="entry name" value="CYP67-like"/>
    <property type="match status" value="1"/>
</dbReference>
<evidence type="ECO:0000313" key="11">
    <source>
        <dbReference type="Proteomes" id="UP000217199"/>
    </source>
</evidence>
<dbReference type="PRINTS" id="PR00465">
    <property type="entry name" value="EP450IV"/>
</dbReference>
<evidence type="ECO:0000256" key="5">
    <source>
        <dbReference type="ARBA" id="ARBA00023002"/>
    </source>
</evidence>
<dbReference type="PANTHER" id="PTHR24305:SF187">
    <property type="entry name" value="P450, PUTATIVE (EUROFUNG)-RELATED"/>
    <property type="match status" value="1"/>
</dbReference>
<evidence type="ECO:0000256" key="9">
    <source>
        <dbReference type="SAM" id="Phobius"/>
    </source>
</evidence>
<keyword evidence="4 8" id="KW-0479">Metal-binding</keyword>
<dbReference type="AlphaFoldDB" id="A0A286UPI0"/>
<keyword evidence="6 8" id="KW-0408">Iron</keyword>
<dbReference type="PRINTS" id="PR00385">
    <property type="entry name" value="P450"/>
</dbReference>
<dbReference type="Gene3D" id="1.10.630.10">
    <property type="entry name" value="Cytochrome P450"/>
    <property type="match status" value="1"/>
</dbReference>